<accession>F6UAA2</accession>
<comment type="subcellular location">
    <subcellularLocation>
        <location evidence="1">Secreted</location>
        <location evidence="1">Extracellular space</location>
        <location evidence="1">Extracellular matrix</location>
    </subcellularLocation>
</comment>
<dbReference type="PROSITE" id="PS01186">
    <property type="entry name" value="EGF_2"/>
    <property type="match status" value="1"/>
</dbReference>
<dbReference type="CDD" id="cd16077">
    <property type="entry name" value="TSP-5cc"/>
    <property type="match status" value="1"/>
</dbReference>
<evidence type="ECO:0000256" key="7">
    <source>
        <dbReference type="ARBA" id="ARBA00022729"/>
    </source>
</evidence>
<evidence type="ECO:0000256" key="9">
    <source>
        <dbReference type="ARBA" id="ARBA00022837"/>
    </source>
</evidence>
<evidence type="ECO:0000256" key="6">
    <source>
        <dbReference type="ARBA" id="ARBA00022674"/>
    </source>
</evidence>
<evidence type="ECO:0000256" key="8">
    <source>
        <dbReference type="ARBA" id="ARBA00022737"/>
    </source>
</evidence>
<dbReference type="FunFam" id="4.10.1080.10:FF:000001">
    <property type="entry name" value="Thrombospondin 3"/>
    <property type="match status" value="1"/>
</dbReference>
<feature type="repeat" description="TSP type-3" evidence="14">
    <location>
        <begin position="304"/>
        <end position="339"/>
    </location>
</feature>
<reference evidence="20 21" key="1">
    <citation type="journal article" date="2008" name="Nature">
        <title>Genome analysis of the platypus reveals unique signatures of evolution.</title>
        <authorList>
            <person name="Warren W.C."/>
            <person name="Hillier L.W."/>
            <person name="Marshall Graves J.A."/>
            <person name="Birney E."/>
            <person name="Ponting C.P."/>
            <person name="Grutzner F."/>
            <person name="Belov K."/>
            <person name="Miller W."/>
            <person name="Clarke L."/>
            <person name="Chinwalla A.T."/>
            <person name="Yang S.P."/>
            <person name="Heger A."/>
            <person name="Locke D.P."/>
            <person name="Miethke P."/>
            <person name="Waters P.D."/>
            <person name="Veyrunes F."/>
            <person name="Fulton L."/>
            <person name="Fulton B."/>
            <person name="Graves T."/>
            <person name="Wallis J."/>
            <person name="Puente X.S."/>
            <person name="Lopez-Otin C."/>
            <person name="Ordonez G.R."/>
            <person name="Eichler E.E."/>
            <person name="Chen L."/>
            <person name="Cheng Z."/>
            <person name="Deakin J.E."/>
            <person name="Alsop A."/>
            <person name="Thompson K."/>
            <person name="Kirby P."/>
            <person name="Papenfuss A.T."/>
            <person name="Wakefield M.J."/>
            <person name="Olender T."/>
            <person name="Lancet D."/>
            <person name="Huttley G.A."/>
            <person name="Smit A.F."/>
            <person name="Pask A."/>
            <person name="Temple-Smith P."/>
            <person name="Batzer M.A."/>
            <person name="Walker J.A."/>
            <person name="Konkel M.K."/>
            <person name="Harris R.S."/>
            <person name="Whittington C.M."/>
            <person name="Wong E.S."/>
            <person name="Gemmell N.J."/>
            <person name="Buschiazzo E."/>
            <person name="Vargas Jentzsch I.M."/>
            <person name="Merkel A."/>
            <person name="Schmitz J."/>
            <person name="Zemann A."/>
            <person name="Churakov G."/>
            <person name="Kriegs J.O."/>
            <person name="Brosius J."/>
            <person name="Murchison E.P."/>
            <person name="Sachidanandam R."/>
            <person name="Smith C."/>
            <person name="Hannon G.J."/>
            <person name="Tsend-Ayush E."/>
            <person name="McMillan D."/>
            <person name="Attenborough R."/>
            <person name="Rens W."/>
            <person name="Ferguson-Smith M."/>
            <person name="Lefevre C.M."/>
            <person name="Sharp J.A."/>
            <person name="Nicholas K.R."/>
            <person name="Ray D.A."/>
            <person name="Kube M."/>
            <person name="Reinhardt R."/>
            <person name="Pringle T.H."/>
            <person name="Taylor J."/>
            <person name="Jones R.C."/>
            <person name="Nixon B."/>
            <person name="Dacheux J.L."/>
            <person name="Niwa H."/>
            <person name="Sekita Y."/>
            <person name="Huang X."/>
            <person name="Stark A."/>
            <person name="Kheradpour P."/>
            <person name="Kellis M."/>
            <person name="Flicek P."/>
            <person name="Chen Y."/>
            <person name="Webber C."/>
            <person name="Hardison R."/>
            <person name="Nelson J."/>
            <person name="Hallsworth-Pepin K."/>
            <person name="Delehaunty K."/>
            <person name="Markovic C."/>
            <person name="Minx P."/>
            <person name="Feng Y."/>
            <person name="Kremitzki C."/>
            <person name="Mitreva M."/>
            <person name="Glasscock J."/>
            <person name="Wylie T."/>
            <person name="Wohldmann P."/>
            <person name="Thiru P."/>
            <person name="Nhan M.N."/>
            <person name="Pohl C.S."/>
            <person name="Smith S.M."/>
            <person name="Hou S."/>
            <person name="Nefedov M."/>
            <person name="de Jong P.J."/>
            <person name="Renfree M.B."/>
            <person name="Mardis E.R."/>
            <person name="Wilson R.K."/>
        </authorList>
    </citation>
    <scope>NUCLEOTIDE SEQUENCE [LARGE SCALE GENOMIC DNA]</scope>
    <source>
        <strain evidence="20 21">Glennie</strain>
    </source>
</reference>
<feature type="domain" description="EGF-like" evidence="18">
    <location>
        <begin position="84"/>
        <end position="123"/>
    </location>
</feature>
<reference evidence="20" key="2">
    <citation type="submission" date="2025-08" db="UniProtKB">
        <authorList>
            <consortium name="Ensembl"/>
        </authorList>
    </citation>
    <scope>IDENTIFICATION</scope>
    <source>
        <strain evidence="20">Glennie</strain>
    </source>
</reference>
<feature type="region of interest" description="Disordered" evidence="16">
    <location>
        <begin position="301"/>
        <end position="321"/>
    </location>
</feature>
<dbReference type="PROSITE" id="PS50026">
    <property type="entry name" value="EGF_3"/>
    <property type="match status" value="2"/>
</dbReference>
<dbReference type="Gene3D" id="1.20.5.10">
    <property type="match status" value="1"/>
</dbReference>
<evidence type="ECO:0000256" key="12">
    <source>
        <dbReference type="ARBA" id="ARBA00023180"/>
    </source>
</evidence>
<dbReference type="Pfam" id="PF11598">
    <property type="entry name" value="COMP"/>
    <property type="match status" value="1"/>
</dbReference>
<dbReference type="InterPro" id="IPR018097">
    <property type="entry name" value="EGF_Ca-bd_CS"/>
</dbReference>
<dbReference type="SMART" id="SM00179">
    <property type="entry name" value="EGF_CA"/>
    <property type="match status" value="1"/>
</dbReference>
<feature type="repeat" description="TSP type-3" evidence="14">
    <location>
        <begin position="245"/>
        <end position="280"/>
    </location>
</feature>
<dbReference type="CDD" id="cd00054">
    <property type="entry name" value="EGF_CA"/>
    <property type="match status" value="1"/>
</dbReference>
<dbReference type="SUPFAM" id="SSF103647">
    <property type="entry name" value="TSP type-3 repeat"/>
    <property type="match status" value="3"/>
</dbReference>
<protein>
    <submittedName>
        <fullName evidence="20">Cartilage oligomeric matrix protein</fullName>
    </submittedName>
</protein>
<evidence type="ECO:0000256" key="10">
    <source>
        <dbReference type="ARBA" id="ARBA00022889"/>
    </source>
</evidence>
<dbReference type="InterPro" id="IPR013320">
    <property type="entry name" value="ConA-like_dom_sf"/>
</dbReference>
<dbReference type="InterPro" id="IPR046970">
    <property type="entry name" value="TSP/COMP_CC_sf"/>
</dbReference>
<keyword evidence="21" id="KW-1185">Reference proteome</keyword>
<feature type="repeat" description="TSP type-3" evidence="14">
    <location>
        <begin position="441"/>
        <end position="476"/>
    </location>
</feature>
<dbReference type="Gene3D" id="4.10.1080.10">
    <property type="entry name" value="TSP type-3 repeat"/>
    <property type="match status" value="2"/>
</dbReference>
<evidence type="ECO:0000259" key="19">
    <source>
        <dbReference type="PROSITE" id="PS51236"/>
    </source>
</evidence>
<dbReference type="Pfam" id="PF02412">
    <property type="entry name" value="TSP_3"/>
    <property type="match status" value="5"/>
</dbReference>
<dbReference type="InterPro" id="IPR024665">
    <property type="entry name" value="TSP/COMP_CC"/>
</dbReference>
<dbReference type="PANTHER" id="PTHR10199">
    <property type="entry name" value="THROMBOSPONDIN"/>
    <property type="match status" value="1"/>
</dbReference>
<evidence type="ECO:0000256" key="14">
    <source>
        <dbReference type="PROSITE-ProRule" id="PRU00634"/>
    </source>
</evidence>
<dbReference type="Proteomes" id="UP000002279">
    <property type="component" value="Chromosome X1"/>
</dbReference>
<dbReference type="AlphaFoldDB" id="F6UAA2"/>
<dbReference type="GeneTree" id="ENSGT00940000162169"/>
<keyword evidence="3" id="KW-0964">Secreted</keyword>
<dbReference type="STRING" id="9258.ENSOANP00000004337"/>
<comment type="caution">
    <text evidence="13">Lacks conserved residue(s) required for the propagation of feature annotation.</text>
</comment>
<keyword evidence="9 14" id="KW-0106">Calcium</keyword>
<feature type="region of interest" description="Disordered" evidence="16">
    <location>
        <begin position="353"/>
        <end position="452"/>
    </location>
</feature>
<keyword evidence="11" id="KW-1015">Disulfide bond</keyword>
<dbReference type="PANTHER" id="PTHR10199:SF88">
    <property type="entry name" value="CARTILAGE OLIGOMERIC MATRIX PROTEIN"/>
    <property type="match status" value="1"/>
</dbReference>
<feature type="domain" description="TSP C-terminal" evidence="19">
    <location>
        <begin position="480"/>
        <end position="694"/>
    </location>
</feature>
<dbReference type="HOGENOM" id="CLU_009257_2_1_1"/>
<dbReference type="Gene3D" id="2.10.25.10">
    <property type="entry name" value="Laminin"/>
    <property type="match status" value="3"/>
</dbReference>
<evidence type="ECO:0000256" key="5">
    <source>
        <dbReference type="ARBA" id="ARBA00022536"/>
    </source>
</evidence>
<evidence type="ECO:0000313" key="20">
    <source>
        <dbReference type="Ensembl" id="ENSOANP00000004337.2"/>
    </source>
</evidence>
<dbReference type="FunFam" id="2.10.25.10:FF:000170">
    <property type="entry name" value="thrombospondin-3 isoform X1"/>
    <property type="match status" value="1"/>
</dbReference>
<name>F6UAA2_ORNAN</name>
<reference evidence="20" key="3">
    <citation type="submission" date="2025-09" db="UniProtKB">
        <authorList>
            <consortium name="Ensembl"/>
        </authorList>
    </citation>
    <scope>IDENTIFICATION</scope>
    <source>
        <strain evidence="20">Glennie</strain>
    </source>
</reference>
<keyword evidence="6" id="KW-0358">Heparin-binding</keyword>
<evidence type="ECO:0000256" key="17">
    <source>
        <dbReference type="SAM" id="SignalP"/>
    </source>
</evidence>
<evidence type="ECO:0000256" key="15">
    <source>
        <dbReference type="SAM" id="Coils"/>
    </source>
</evidence>
<feature type="signal peptide" evidence="17">
    <location>
        <begin position="1"/>
        <end position="20"/>
    </location>
</feature>
<dbReference type="SUPFAM" id="SSF49899">
    <property type="entry name" value="Concanavalin A-like lectins/glucanases"/>
    <property type="match status" value="1"/>
</dbReference>
<dbReference type="InterPro" id="IPR028974">
    <property type="entry name" value="TSP_type-3_rpt"/>
</dbReference>
<evidence type="ECO:0000259" key="18">
    <source>
        <dbReference type="PROSITE" id="PS50026"/>
    </source>
</evidence>
<dbReference type="GO" id="GO:0005576">
    <property type="term" value="C:extracellular region"/>
    <property type="evidence" value="ECO:0007669"/>
    <property type="project" value="InterPro"/>
</dbReference>
<dbReference type="PROSITE" id="PS51236">
    <property type="entry name" value="TSP_CTER"/>
    <property type="match status" value="1"/>
</dbReference>
<keyword evidence="8" id="KW-0677">Repeat</keyword>
<dbReference type="SMART" id="SM00181">
    <property type="entry name" value="EGF"/>
    <property type="match status" value="3"/>
</dbReference>
<dbReference type="eggNOG" id="ENOG502QRK8">
    <property type="taxonomic scope" value="Eukaryota"/>
</dbReference>
<feature type="compositionally biased region" description="Acidic residues" evidence="16">
    <location>
        <begin position="403"/>
        <end position="420"/>
    </location>
</feature>
<dbReference type="FunFam" id="1.20.5.10:FF:000001">
    <property type="entry name" value="thrombospondin-3 isoform X2"/>
    <property type="match status" value="1"/>
</dbReference>
<dbReference type="Bgee" id="ENSOANG00000002729">
    <property type="expression patterns" value="Expressed in cerebellum and 6 other cell types or tissues"/>
</dbReference>
<dbReference type="GO" id="GO:0007155">
    <property type="term" value="P:cell adhesion"/>
    <property type="evidence" value="ECO:0007669"/>
    <property type="project" value="UniProtKB-KW"/>
</dbReference>
<comment type="similarity">
    <text evidence="2">Belongs to the thrombospondin family.</text>
</comment>
<dbReference type="FunFam" id="4.10.1080.10:FF:000004">
    <property type="entry name" value="Cartilage oligomeric matrix protein"/>
    <property type="match status" value="1"/>
</dbReference>
<dbReference type="FunFam" id="2.10.25.10:FF:000346">
    <property type="entry name" value="Cartilage oligomeric matrix protein"/>
    <property type="match status" value="1"/>
</dbReference>
<evidence type="ECO:0000256" key="4">
    <source>
        <dbReference type="ARBA" id="ARBA00022530"/>
    </source>
</evidence>
<keyword evidence="15" id="KW-0175">Coiled coil</keyword>
<dbReference type="GO" id="GO:0008201">
    <property type="term" value="F:heparin binding"/>
    <property type="evidence" value="ECO:0007669"/>
    <property type="project" value="UniProtKB-KW"/>
</dbReference>
<dbReference type="FunFam" id="2.60.120.200:FF:000002">
    <property type="entry name" value="Thrombospondin 3"/>
    <property type="match status" value="1"/>
</dbReference>
<dbReference type="InterPro" id="IPR017897">
    <property type="entry name" value="Thrombospondin_3_rpt"/>
</dbReference>
<feature type="coiled-coil region" evidence="15">
    <location>
        <begin position="32"/>
        <end position="62"/>
    </location>
</feature>
<feature type="compositionally biased region" description="Basic and acidic residues" evidence="16">
    <location>
        <begin position="301"/>
        <end position="314"/>
    </location>
</feature>
<evidence type="ECO:0000256" key="13">
    <source>
        <dbReference type="PROSITE-ProRule" id="PRU00076"/>
    </source>
</evidence>
<gene>
    <name evidence="20" type="primary">COMP</name>
</gene>
<evidence type="ECO:0000256" key="2">
    <source>
        <dbReference type="ARBA" id="ARBA00009456"/>
    </source>
</evidence>
<dbReference type="InterPro" id="IPR049883">
    <property type="entry name" value="NOTCH1_EGF-like"/>
</dbReference>
<dbReference type="Gene3D" id="2.60.120.200">
    <property type="match status" value="1"/>
</dbReference>
<keyword evidence="5 13" id="KW-0245">EGF-like domain</keyword>
<dbReference type="InterPro" id="IPR003367">
    <property type="entry name" value="Thrombospondin_3-like_rpt"/>
</dbReference>
<evidence type="ECO:0000256" key="1">
    <source>
        <dbReference type="ARBA" id="ARBA00004498"/>
    </source>
</evidence>
<feature type="domain" description="EGF-like" evidence="18">
    <location>
        <begin position="124"/>
        <end position="163"/>
    </location>
</feature>
<proteinExistence type="inferred from homology"/>
<dbReference type="Pfam" id="PF07645">
    <property type="entry name" value="EGF_CA"/>
    <property type="match status" value="1"/>
</dbReference>
<dbReference type="GO" id="GO:0005509">
    <property type="term" value="F:calcium ion binding"/>
    <property type="evidence" value="ECO:0007669"/>
    <property type="project" value="UniProtKB-UniRule"/>
</dbReference>
<dbReference type="InterPro" id="IPR000742">
    <property type="entry name" value="EGF"/>
</dbReference>
<feature type="chain" id="PRO_5028318126" evidence="17">
    <location>
        <begin position="21"/>
        <end position="705"/>
    </location>
</feature>
<dbReference type="InterPro" id="IPR039081">
    <property type="entry name" value="TSP-5_CC"/>
</dbReference>
<evidence type="ECO:0000256" key="16">
    <source>
        <dbReference type="SAM" id="MobiDB-lite"/>
    </source>
</evidence>
<dbReference type="SUPFAM" id="SSF57196">
    <property type="entry name" value="EGF/Laminin"/>
    <property type="match status" value="1"/>
</dbReference>
<dbReference type="InterPro" id="IPR001881">
    <property type="entry name" value="EGF-like_Ca-bd_dom"/>
</dbReference>
<keyword evidence="7 17" id="KW-0732">Signal</keyword>
<feature type="compositionally biased region" description="Low complexity" evidence="16">
    <location>
        <begin position="421"/>
        <end position="430"/>
    </location>
</feature>
<dbReference type="PROSITE" id="PS01187">
    <property type="entry name" value="EGF_CA"/>
    <property type="match status" value="1"/>
</dbReference>
<dbReference type="PROSITE" id="PS51234">
    <property type="entry name" value="TSP3"/>
    <property type="match status" value="3"/>
</dbReference>
<evidence type="ECO:0000256" key="11">
    <source>
        <dbReference type="ARBA" id="ARBA00023157"/>
    </source>
</evidence>
<keyword evidence="12" id="KW-0325">Glycoprotein</keyword>
<keyword evidence="4" id="KW-0272">Extracellular matrix</keyword>
<evidence type="ECO:0000313" key="21">
    <source>
        <dbReference type="Proteomes" id="UP000002279"/>
    </source>
</evidence>
<keyword evidence="10" id="KW-0130">Cell adhesion</keyword>
<dbReference type="Pfam" id="PF05735">
    <property type="entry name" value="TSP_C"/>
    <property type="match status" value="1"/>
</dbReference>
<evidence type="ECO:0000256" key="3">
    <source>
        <dbReference type="ARBA" id="ARBA00022525"/>
    </source>
</evidence>
<dbReference type="Ensembl" id="ENSOANT00000004338.2">
    <property type="protein sequence ID" value="ENSOANP00000004337.2"/>
    <property type="gene ID" value="ENSOANG00000002729.2"/>
</dbReference>
<sequence length="705" mass="77148">MPPVPACALLFSLAWHLVSGQAIGGEVAPQMLKEMKETNLVLQEVRELLKQQVKEITFLKNTVMECDACGMQPAAQNPWISVRPLQRCDPNPCFPGVTCTETASGVRCGACPPGYSGNGSHCVDVNECETGEHNCVPNSLCVNTRGSFQCGACKPGFVGDQASGCRRRVQRTCPNGEPSPCHEKAECILERDGSTSCVCNVGWAGNGLVCGRDTDLDGFPDEKLRCPDRKCRKDNCMTVPNSGQEDVDRDGIGDACDPDADGDGILNEEDNCVLVRNVDQRNGDGDKWGDACDNCRGVKNDDQRDRDHDGKGDICDDDIDGDGIKNVEDNCPLASNLDQKDKDRDNVGDACDNCPSVNNPNQSDVDHDLVGDACDSDQDQDGDGHQDSRDNCPTVPNSSQQDTDQDGQGDACDDDDDGDGVPDSAAPGPDNCRLVPNPGQEDTDGDGVGDACQGDFDADMVVDKIDVCPENAEVTLTDFRAFQTVVLDPEGDAQIDPNWVVLNQGMEIVQTMNSDPGLAVGYTAFNGVDFEGTFHVNTVTDDDYAGFIFGYQDSSSFYVVMWKQMEQTYWQANPFRAVAEPGIQLKAVKSQTGPGEQLRNALWHTGDTAKQVKLLWKDPRNVGWKDKTSYRWFLQHRPQVGYIRVRLYEGPELVADSNVVLDTTMRGGRLGVFCFSQENIIWANLRYRCNDTIPEDYTSFRQQQN</sequence>
<dbReference type="FunFam" id="2.10.25.10:FF:000027">
    <property type="entry name" value="Thrombospondin 3"/>
    <property type="match status" value="1"/>
</dbReference>
<dbReference type="SUPFAM" id="SSF58006">
    <property type="entry name" value="Assembly domain of cartilage oligomeric matrix protein"/>
    <property type="match status" value="1"/>
</dbReference>
<organism evidence="20 21">
    <name type="scientific">Ornithorhynchus anatinus</name>
    <name type="common">Duckbill platypus</name>
    <dbReference type="NCBI Taxonomy" id="9258"/>
    <lineage>
        <taxon>Eukaryota</taxon>
        <taxon>Metazoa</taxon>
        <taxon>Chordata</taxon>
        <taxon>Craniata</taxon>
        <taxon>Vertebrata</taxon>
        <taxon>Euteleostomi</taxon>
        <taxon>Mammalia</taxon>
        <taxon>Monotremata</taxon>
        <taxon>Ornithorhynchidae</taxon>
        <taxon>Ornithorhynchus</taxon>
    </lineage>
</organism>
<dbReference type="InterPro" id="IPR008859">
    <property type="entry name" value="Thrombospondin_C"/>
</dbReference>